<accession>A0ABD5E4C8</accession>
<dbReference type="Pfam" id="PF04962">
    <property type="entry name" value="KduI"/>
    <property type="match status" value="1"/>
</dbReference>
<sequence>MDGSDSRTGAPWRSGGEARVPAPPPPPRPLLTSPHIRAGTAVTIPFALDVSPARTPLLRHTALRVLELPPGARHVLVTGAYEWLVVPLAGGGTVRVDGEEFALRGRSSVFGAVSDFAYLPRDARAEISSGAGGRFALAGATCGRRLPARYGPAPEVPVELRGAGRAGRQVNNLAQAGGFACDRLMVVEVLTPAGNWSSYPPHKHDEAVPGRESELEEIYYFELSDPHGPGDAYGLQRVSASRAGGTEVFAEVRPGDVVLIPDGWHGPSVAPPERHLYYLNVMAGPGPSREWLITDHPAHEGVRDTWAGLAQDPRLPLTSAEERA</sequence>
<dbReference type="Gene3D" id="2.60.120.10">
    <property type="entry name" value="Jelly Rolls"/>
    <property type="match status" value="2"/>
</dbReference>
<dbReference type="NCBIfam" id="TIGR04378">
    <property type="entry name" value="myo_inos_iolB"/>
    <property type="match status" value="1"/>
</dbReference>
<keyword evidence="1 3" id="KW-0413">Isomerase</keyword>
<dbReference type="SUPFAM" id="SSF51182">
    <property type="entry name" value="RmlC-like cupins"/>
    <property type="match status" value="1"/>
</dbReference>
<dbReference type="InterPro" id="IPR014710">
    <property type="entry name" value="RmlC-like_jellyroll"/>
</dbReference>
<dbReference type="RefSeq" id="WP_311677027.1">
    <property type="nucleotide sequence ID" value="NZ_JAVRER010000015.1"/>
</dbReference>
<comment type="caution">
    <text evidence="3">The sequence shown here is derived from an EMBL/GenBank/DDBJ whole genome shotgun (WGS) entry which is preliminary data.</text>
</comment>
<organism evidence="3 4">
    <name type="scientific">Streptomyces evansiae</name>
    <dbReference type="NCBI Taxonomy" id="3075535"/>
    <lineage>
        <taxon>Bacteria</taxon>
        <taxon>Bacillati</taxon>
        <taxon>Actinomycetota</taxon>
        <taxon>Actinomycetes</taxon>
        <taxon>Kitasatosporales</taxon>
        <taxon>Streptomycetaceae</taxon>
        <taxon>Streptomyces</taxon>
    </lineage>
</organism>
<dbReference type="InterPro" id="IPR024203">
    <property type="entry name" value="Deoxy-glucuronate_isom_IolB"/>
</dbReference>
<evidence type="ECO:0000313" key="4">
    <source>
        <dbReference type="Proteomes" id="UP001183607"/>
    </source>
</evidence>
<evidence type="ECO:0000256" key="1">
    <source>
        <dbReference type="ARBA" id="ARBA00023235"/>
    </source>
</evidence>
<feature type="region of interest" description="Disordered" evidence="2">
    <location>
        <begin position="1"/>
        <end position="33"/>
    </location>
</feature>
<dbReference type="GO" id="GO:0102482">
    <property type="term" value="F:5-deoxy-D-glucuronate isomerase activity"/>
    <property type="evidence" value="ECO:0007669"/>
    <property type="project" value="UniProtKB-EC"/>
</dbReference>
<dbReference type="InterPro" id="IPR011051">
    <property type="entry name" value="RmlC_Cupin_sf"/>
</dbReference>
<evidence type="ECO:0000313" key="3">
    <source>
        <dbReference type="EMBL" id="MDT0416299.1"/>
    </source>
</evidence>
<protein>
    <submittedName>
        <fullName evidence="3">5-deoxy-glucuronate isomerase</fullName>
        <ecNumber evidence="3">5.3.1.30</ecNumber>
    </submittedName>
</protein>
<evidence type="ECO:0000256" key="2">
    <source>
        <dbReference type="SAM" id="MobiDB-lite"/>
    </source>
</evidence>
<reference evidence="4" key="1">
    <citation type="submission" date="2023-07" db="EMBL/GenBank/DDBJ databases">
        <title>30 novel species of actinomycetes from the DSMZ collection.</title>
        <authorList>
            <person name="Nouioui I."/>
        </authorList>
    </citation>
    <scope>NUCLEOTIDE SEQUENCE [LARGE SCALE GENOMIC DNA]</scope>
    <source>
        <strain evidence="4">DSM 41982</strain>
    </source>
</reference>
<dbReference type="EMBL" id="JAVRER010000015">
    <property type="protein sequence ID" value="MDT0416299.1"/>
    <property type="molecule type" value="Genomic_DNA"/>
</dbReference>
<proteinExistence type="predicted"/>
<dbReference type="PANTHER" id="PTHR39193">
    <property type="entry name" value="5-DEOXY-GLUCURONATE ISOMERASE"/>
    <property type="match status" value="1"/>
</dbReference>
<dbReference type="PANTHER" id="PTHR39193:SF1">
    <property type="entry name" value="5-DEOXY-GLUCURONATE ISOMERASE"/>
    <property type="match status" value="1"/>
</dbReference>
<name>A0ABD5E4C8_9ACTN</name>
<dbReference type="InterPro" id="IPR021120">
    <property type="entry name" value="KduI/IolB_isomerase"/>
</dbReference>
<dbReference type="AlphaFoldDB" id="A0ABD5E4C8"/>
<dbReference type="Proteomes" id="UP001183607">
    <property type="component" value="Unassembled WGS sequence"/>
</dbReference>
<dbReference type="EC" id="5.3.1.30" evidence="3"/>
<gene>
    <name evidence="3" type="primary">iolB</name>
    <name evidence="3" type="ORF">RM574_12445</name>
</gene>